<dbReference type="InterPro" id="IPR011010">
    <property type="entry name" value="DNA_brk_join_enz"/>
</dbReference>
<evidence type="ECO:0000313" key="6">
    <source>
        <dbReference type="EMBL" id="WIY25143.1"/>
    </source>
</evidence>
<gene>
    <name evidence="6" type="ORF">QPJ95_22070</name>
</gene>
<reference evidence="6 7" key="1">
    <citation type="submission" date="2023-06" db="EMBL/GenBank/DDBJ databases">
        <title>Parasedimentitalea psychrophila sp. nov., a psychrophilic bacterium isolated from deep-sea sediment.</title>
        <authorList>
            <person name="Li A."/>
        </authorList>
    </citation>
    <scope>NUCLEOTIDE SEQUENCE [LARGE SCALE GENOMIC DNA]</scope>
    <source>
        <strain evidence="6 7">QS115</strain>
    </source>
</reference>
<dbReference type="PANTHER" id="PTHR30349">
    <property type="entry name" value="PHAGE INTEGRASE-RELATED"/>
    <property type="match status" value="1"/>
</dbReference>
<dbReference type="KEGG" id="ppso:QPJ95_22070"/>
<keyword evidence="7" id="KW-1185">Reference proteome</keyword>
<dbReference type="Gene3D" id="1.10.443.10">
    <property type="entry name" value="Intergrase catalytic core"/>
    <property type="match status" value="1"/>
</dbReference>
<evidence type="ECO:0000256" key="3">
    <source>
        <dbReference type="ARBA" id="ARBA00023125"/>
    </source>
</evidence>
<dbReference type="InterPro" id="IPR002104">
    <property type="entry name" value="Integrase_catalytic"/>
</dbReference>
<keyword evidence="4" id="KW-0233">DNA recombination</keyword>
<keyword evidence="3" id="KW-0238">DNA-binding</keyword>
<dbReference type="InterPro" id="IPR050090">
    <property type="entry name" value="Tyrosine_recombinase_XerCD"/>
</dbReference>
<dbReference type="GO" id="GO:0003677">
    <property type="term" value="F:DNA binding"/>
    <property type="evidence" value="ECO:0007669"/>
    <property type="project" value="UniProtKB-KW"/>
</dbReference>
<dbReference type="CDD" id="cd00796">
    <property type="entry name" value="INT_Rci_Hp1_C"/>
    <property type="match status" value="1"/>
</dbReference>
<dbReference type="InterPro" id="IPR013762">
    <property type="entry name" value="Integrase-like_cat_sf"/>
</dbReference>
<dbReference type="Proteomes" id="UP001238334">
    <property type="component" value="Chromosome"/>
</dbReference>
<dbReference type="InterPro" id="IPR010998">
    <property type="entry name" value="Integrase_recombinase_N"/>
</dbReference>
<feature type="domain" description="Tyr recombinase" evidence="5">
    <location>
        <begin position="152"/>
        <end position="323"/>
    </location>
</feature>
<dbReference type="Gene3D" id="1.10.150.130">
    <property type="match status" value="1"/>
</dbReference>
<dbReference type="EMBL" id="CP127247">
    <property type="protein sequence ID" value="WIY25143.1"/>
    <property type="molecule type" value="Genomic_DNA"/>
</dbReference>
<dbReference type="PROSITE" id="PS51898">
    <property type="entry name" value="TYR_RECOMBINASE"/>
    <property type="match status" value="1"/>
</dbReference>
<evidence type="ECO:0000256" key="1">
    <source>
        <dbReference type="ARBA" id="ARBA00008857"/>
    </source>
</evidence>
<comment type="similarity">
    <text evidence="1">Belongs to the 'phage' integrase family.</text>
</comment>
<dbReference type="GO" id="GO:0015074">
    <property type="term" value="P:DNA integration"/>
    <property type="evidence" value="ECO:0007669"/>
    <property type="project" value="UniProtKB-KW"/>
</dbReference>
<sequence length="338" mass="37810">MPEINIGRLRGGLCVYWYDSTGKRIRRQLEARTRKDAEAEAIDVYRKENPTPAGQTVQQIWDDYLIERQGRSVATTMRYTGKAILPHFGALRPDQIDTLHCRDYTSMRRQAGRKDGSIWTELGHLRTTMQWAEKTGRIERAPAIERPQKPAPKDRYMTRAEIAKILAAPCEPHIRLAALLMLSTAGRVSAILELTWDRVDLDRGLIDLRISESTTRKGRAVVPINAGLRAALQEAREAALSDHVVEWAGGPVKSIRKGIVSLAARAGVPNISPHVFRHTSAVHMAEAGVPMSEISQYLGHSNVAITERVYARFSPDYLRKAADVVDFTMIRSVLGSKN</sequence>
<dbReference type="AlphaFoldDB" id="A0A9Y2P6L8"/>
<keyword evidence="2" id="KW-0229">DNA integration</keyword>
<protein>
    <submittedName>
        <fullName evidence="6">Site-specific integrase</fullName>
    </submittedName>
</protein>
<evidence type="ECO:0000313" key="7">
    <source>
        <dbReference type="Proteomes" id="UP001238334"/>
    </source>
</evidence>
<dbReference type="GO" id="GO:0006310">
    <property type="term" value="P:DNA recombination"/>
    <property type="evidence" value="ECO:0007669"/>
    <property type="project" value="UniProtKB-KW"/>
</dbReference>
<proteinExistence type="inferred from homology"/>
<evidence type="ECO:0000256" key="2">
    <source>
        <dbReference type="ARBA" id="ARBA00022908"/>
    </source>
</evidence>
<accession>A0A9Y2P6L8</accession>
<evidence type="ECO:0000256" key="4">
    <source>
        <dbReference type="ARBA" id="ARBA00023172"/>
    </source>
</evidence>
<organism evidence="6 7">
    <name type="scientific">Parasedimentitalea psychrophila</name>
    <dbReference type="NCBI Taxonomy" id="2997337"/>
    <lineage>
        <taxon>Bacteria</taxon>
        <taxon>Pseudomonadati</taxon>
        <taxon>Pseudomonadota</taxon>
        <taxon>Alphaproteobacteria</taxon>
        <taxon>Rhodobacterales</taxon>
        <taxon>Paracoccaceae</taxon>
        <taxon>Parasedimentitalea</taxon>
    </lineage>
</organism>
<evidence type="ECO:0000259" key="5">
    <source>
        <dbReference type="PROSITE" id="PS51898"/>
    </source>
</evidence>
<dbReference type="PANTHER" id="PTHR30349:SF41">
    <property type="entry name" value="INTEGRASE_RECOMBINASE PROTEIN MJ0367-RELATED"/>
    <property type="match status" value="1"/>
</dbReference>
<dbReference type="Pfam" id="PF00589">
    <property type="entry name" value="Phage_integrase"/>
    <property type="match status" value="1"/>
</dbReference>
<name>A0A9Y2P6L8_9RHOB</name>
<dbReference type="SUPFAM" id="SSF56349">
    <property type="entry name" value="DNA breaking-rejoining enzymes"/>
    <property type="match status" value="1"/>
</dbReference>